<dbReference type="Proteomes" id="UP000001072">
    <property type="component" value="Unassembled WGS sequence"/>
</dbReference>
<evidence type="ECO:0000256" key="1">
    <source>
        <dbReference type="ARBA" id="ARBA00022723"/>
    </source>
</evidence>
<dbReference type="SUPFAM" id="SSF140125">
    <property type="entry name" value="Rabenosyn-5 Rab-binding domain-like"/>
    <property type="match status" value="1"/>
</dbReference>
<protein>
    <recommendedName>
        <fullName evidence="6">FYVE-type domain-containing protein</fullName>
    </recommendedName>
</protein>
<evidence type="ECO:0000259" key="6">
    <source>
        <dbReference type="PROSITE" id="PS50178"/>
    </source>
</evidence>
<feature type="region of interest" description="Disordered" evidence="5">
    <location>
        <begin position="70"/>
        <end position="148"/>
    </location>
</feature>
<dbReference type="InterPro" id="IPR021565">
    <property type="entry name" value="Rbsn_Rab-bd"/>
</dbReference>
<dbReference type="KEGG" id="mlr:MELLADRAFT_78634"/>
<dbReference type="GeneID" id="18933144"/>
<dbReference type="PANTHER" id="PTHR23164:SF30">
    <property type="entry name" value="EARLY ENDOSOME ANTIGEN 1"/>
    <property type="match status" value="1"/>
</dbReference>
<dbReference type="Pfam" id="PF11464">
    <property type="entry name" value="Rbsn"/>
    <property type="match status" value="1"/>
</dbReference>
<feature type="compositionally biased region" description="Low complexity" evidence="5">
    <location>
        <begin position="122"/>
        <end position="136"/>
    </location>
</feature>
<organism evidence="8">
    <name type="scientific">Melampsora larici-populina (strain 98AG31 / pathotype 3-4-7)</name>
    <name type="common">Poplar leaf rust fungus</name>
    <dbReference type="NCBI Taxonomy" id="747676"/>
    <lineage>
        <taxon>Eukaryota</taxon>
        <taxon>Fungi</taxon>
        <taxon>Dikarya</taxon>
        <taxon>Basidiomycota</taxon>
        <taxon>Pucciniomycotina</taxon>
        <taxon>Pucciniomycetes</taxon>
        <taxon>Pucciniales</taxon>
        <taxon>Melampsoraceae</taxon>
        <taxon>Melampsora</taxon>
    </lineage>
</organism>
<accession>F4RWQ3</accession>
<evidence type="ECO:0000256" key="4">
    <source>
        <dbReference type="PROSITE-ProRule" id="PRU00091"/>
    </source>
</evidence>
<dbReference type="InterPro" id="IPR036531">
    <property type="entry name" value="Rbsn_Rab-bd_sf"/>
</dbReference>
<proteinExistence type="predicted"/>
<dbReference type="InterPro" id="IPR013083">
    <property type="entry name" value="Znf_RING/FYVE/PHD"/>
</dbReference>
<dbReference type="AlphaFoldDB" id="F4RWQ3"/>
<feature type="region of interest" description="Disordered" evidence="5">
    <location>
        <begin position="476"/>
        <end position="496"/>
    </location>
</feature>
<gene>
    <name evidence="7" type="ORF">MELLADRAFT_78634</name>
</gene>
<dbReference type="Gene3D" id="3.30.40.10">
    <property type="entry name" value="Zinc/RING finger domain, C3HC4 (zinc finger)"/>
    <property type="match status" value="1"/>
</dbReference>
<dbReference type="HOGENOM" id="CLU_028545_0_0_1"/>
<feature type="compositionally biased region" description="Polar residues" evidence="5">
    <location>
        <begin position="483"/>
        <end position="494"/>
    </location>
</feature>
<evidence type="ECO:0000313" key="8">
    <source>
        <dbReference type="Proteomes" id="UP000001072"/>
    </source>
</evidence>
<dbReference type="GO" id="GO:0008270">
    <property type="term" value="F:zinc ion binding"/>
    <property type="evidence" value="ECO:0007669"/>
    <property type="project" value="UniProtKB-KW"/>
</dbReference>
<feature type="region of interest" description="Disordered" evidence="5">
    <location>
        <begin position="188"/>
        <end position="209"/>
    </location>
</feature>
<evidence type="ECO:0000256" key="3">
    <source>
        <dbReference type="ARBA" id="ARBA00022833"/>
    </source>
</evidence>
<feature type="region of interest" description="Disordered" evidence="5">
    <location>
        <begin position="1"/>
        <end position="56"/>
    </location>
</feature>
<dbReference type="InterPro" id="IPR017455">
    <property type="entry name" value="Znf_FYVE-rel"/>
</dbReference>
<evidence type="ECO:0000256" key="2">
    <source>
        <dbReference type="ARBA" id="ARBA00022771"/>
    </source>
</evidence>
<feature type="compositionally biased region" description="Low complexity" evidence="5">
    <location>
        <begin position="22"/>
        <end position="50"/>
    </location>
</feature>
<evidence type="ECO:0000256" key="5">
    <source>
        <dbReference type="SAM" id="MobiDB-lite"/>
    </source>
</evidence>
<dbReference type="VEuPathDB" id="FungiDB:MELLADRAFT_78634"/>
<dbReference type="InterPro" id="IPR000306">
    <property type="entry name" value="Znf_FYVE"/>
</dbReference>
<dbReference type="InterPro" id="IPR011011">
    <property type="entry name" value="Znf_FYVE_PHD"/>
</dbReference>
<keyword evidence="3" id="KW-0862">Zinc</keyword>
<dbReference type="EMBL" id="GL883126">
    <property type="protein sequence ID" value="EGG03189.1"/>
    <property type="molecule type" value="Genomic_DNA"/>
</dbReference>
<keyword evidence="1" id="KW-0479">Metal-binding</keyword>
<dbReference type="RefSeq" id="XP_007413649.1">
    <property type="nucleotide sequence ID" value="XM_007413587.1"/>
</dbReference>
<dbReference type="InParanoid" id="F4RWQ3"/>
<dbReference type="eggNOG" id="KOG1842">
    <property type="taxonomic scope" value="Eukaryota"/>
</dbReference>
<dbReference type="OrthoDB" id="166134at2759"/>
<feature type="domain" description="FYVE-type" evidence="6">
    <location>
        <begin position="247"/>
        <end position="277"/>
    </location>
</feature>
<dbReference type="CDD" id="cd15737">
    <property type="entry name" value="FYVE2_Vac1p_like"/>
    <property type="match status" value="1"/>
</dbReference>
<feature type="compositionally biased region" description="Low complexity" evidence="5">
    <location>
        <begin position="190"/>
        <end position="200"/>
    </location>
</feature>
<reference evidence="8" key="1">
    <citation type="journal article" date="2011" name="Proc. Natl. Acad. Sci. U.S.A.">
        <title>Obligate biotrophy features unraveled by the genomic analysis of rust fungi.</title>
        <authorList>
            <person name="Duplessis S."/>
            <person name="Cuomo C.A."/>
            <person name="Lin Y.-C."/>
            <person name="Aerts A."/>
            <person name="Tisserant E."/>
            <person name="Veneault-Fourrey C."/>
            <person name="Joly D.L."/>
            <person name="Hacquard S."/>
            <person name="Amselem J."/>
            <person name="Cantarel B.L."/>
            <person name="Chiu R."/>
            <person name="Coutinho P.M."/>
            <person name="Feau N."/>
            <person name="Field M."/>
            <person name="Frey P."/>
            <person name="Gelhaye E."/>
            <person name="Goldberg J."/>
            <person name="Grabherr M.G."/>
            <person name="Kodira C.D."/>
            <person name="Kohler A."/>
            <person name="Kuees U."/>
            <person name="Lindquist E.A."/>
            <person name="Lucas S.M."/>
            <person name="Mago R."/>
            <person name="Mauceli E."/>
            <person name="Morin E."/>
            <person name="Murat C."/>
            <person name="Pangilinan J.L."/>
            <person name="Park R."/>
            <person name="Pearson M."/>
            <person name="Quesneville H."/>
            <person name="Rouhier N."/>
            <person name="Sakthikumar S."/>
            <person name="Salamov A.A."/>
            <person name="Schmutz J."/>
            <person name="Selles B."/>
            <person name="Shapiro H."/>
            <person name="Tanguay P."/>
            <person name="Tuskan G.A."/>
            <person name="Henrissat B."/>
            <person name="Van de Peer Y."/>
            <person name="Rouze P."/>
            <person name="Ellis J.G."/>
            <person name="Dodds P.N."/>
            <person name="Schein J.E."/>
            <person name="Zhong S."/>
            <person name="Hamelin R.C."/>
            <person name="Grigoriev I.V."/>
            <person name="Szabo L.J."/>
            <person name="Martin F."/>
        </authorList>
    </citation>
    <scope>NUCLEOTIDE SEQUENCE [LARGE SCALE GENOMIC DNA]</scope>
    <source>
        <strain evidence="8">98AG31 / pathotype 3-4-7</strain>
    </source>
</reference>
<dbReference type="PANTHER" id="PTHR23164">
    <property type="entry name" value="EARLY ENDOSOME ANTIGEN 1"/>
    <property type="match status" value="1"/>
</dbReference>
<feature type="compositionally biased region" description="Low complexity" evidence="5">
    <location>
        <begin position="72"/>
        <end position="86"/>
    </location>
</feature>
<dbReference type="Pfam" id="PF01363">
    <property type="entry name" value="FYVE"/>
    <property type="match status" value="1"/>
</dbReference>
<evidence type="ECO:0000313" key="7">
    <source>
        <dbReference type="EMBL" id="EGG03189.1"/>
    </source>
</evidence>
<dbReference type="STRING" id="747676.F4RWQ3"/>
<dbReference type="PROSITE" id="PS50178">
    <property type="entry name" value="ZF_FYVE"/>
    <property type="match status" value="1"/>
</dbReference>
<name>F4RWQ3_MELLP</name>
<dbReference type="SUPFAM" id="SSF57903">
    <property type="entry name" value="FYVE/PHD zinc finger"/>
    <property type="match status" value="1"/>
</dbReference>
<feature type="compositionally biased region" description="Low complexity" evidence="5">
    <location>
        <begin position="94"/>
        <end position="114"/>
    </location>
</feature>
<keyword evidence="8" id="KW-1185">Reference proteome</keyword>
<dbReference type="SMART" id="SM00064">
    <property type="entry name" value="FYVE"/>
    <property type="match status" value="1"/>
</dbReference>
<sequence length="643" mass="73361">MNTLPSSPTPTPSPLNYKTYTSKQQQHQLKSNSNHHSSSSLSTINSSSKDLNQRPSSLTSLPIIHHQFLDHSSSSSSSPHLNSIRQSNHHQHSRSINSINSNTSSPINSRPTTPALFHQATSSSSSSSKFSSLPPSHTQVPFRSGFQPKGVYRNRTDLLVSFRKGKEEIKRLEESRLQKRLERLIDLHFPNPSTSTSNSTSKDDHHTTATPLLNSFTSLTNHYLSGLIESTSTIRSKEQTIVRWQEDSEIKRCTICNSQFSVRVRKHHCRLCGKVICFLPIDEPIHGAGEEEKQTRKERCSSFIRFEWDSEELIKSRIMTNESNSGQEKSWNLNQDQHYQGRIIELNDEEIGMSADDRQSVFDMIHKKPDPNSVPQQNPLISKPKGVRVCRECLTIVLRRQSMTYPIDLPEYLKLYSILKQLQDEIERSLPEFQEMMINSKNPTSNLNPSKPLPPLQLMNMRKRLLRNLQSYDSTSKRLSHLTHPSNSNHSQNTSEERLKKAIITRSAFFLRDHMGLIRSIGGFDVIELPKSSSTGSTKHDKPFSVRSKALIPAERIESNTISKENEILPFNSNSNSIQTSLSNQTNQDFNQLNVLLEQERLVEGYLEEANSRRQLEDSVSLKISLDELREEIKVLKDKLKNH</sequence>
<keyword evidence="2 4" id="KW-0863">Zinc-finger</keyword>